<dbReference type="AlphaFoldDB" id="A0A1H0P808"/>
<keyword evidence="3" id="KW-1185">Reference proteome</keyword>
<dbReference type="RefSeq" id="WP_090849258.1">
    <property type="nucleotide sequence ID" value="NZ_FNJU01000001.1"/>
</dbReference>
<evidence type="ECO:0008006" key="4">
    <source>
        <dbReference type="Google" id="ProtNLM"/>
    </source>
</evidence>
<reference evidence="3" key="1">
    <citation type="submission" date="2016-10" db="EMBL/GenBank/DDBJ databases">
        <authorList>
            <person name="Varghese N."/>
            <person name="Submissions S."/>
        </authorList>
    </citation>
    <scope>NUCLEOTIDE SEQUENCE [LARGE SCALE GENOMIC DNA]</scope>
    <source>
        <strain evidence="3">IBRC-M10078</strain>
    </source>
</reference>
<proteinExistence type="predicted"/>
<dbReference type="PROSITE" id="PS51257">
    <property type="entry name" value="PROKAR_LIPOPROTEIN"/>
    <property type="match status" value="1"/>
</dbReference>
<keyword evidence="1" id="KW-0732">Signal</keyword>
<feature type="chain" id="PRO_5011535527" description="DUF4367 domain-containing protein" evidence="1">
    <location>
        <begin position="24"/>
        <end position="166"/>
    </location>
</feature>
<sequence>MVKKGIISYMILIGLLVGCSASVDEVIKETETTTEEAFKADPIEPNQTETTFSYFLPSDMKEETVEENNLILQKGKQLFILFVNPNEEKSSEELYQSTVAQTESDLLNETFKDDKRFGYIKVEEVEEDSYQLSIGIGGVKMTTVTKLNKIEENAEKMMQIVSSVDY</sequence>
<dbReference type="OrthoDB" id="2450230at2"/>
<feature type="signal peptide" evidence="1">
    <location>
        <begin position="1"/>
        <end position="23"/>
    </location>
</feature>
<protein>
    <recommendedName>
        <fullName evidence="4">DUF4367 domain-containing protein</fullName>
    </recommendedName>
</protein>
<dbReference type="STRING" id="930152.SAMN05216565_101188"/>
<dbReference type="Proteomes" id="UP000199159">
    <property type="component" value="Unassembled WGS sequence"/>
</dbReference>
<evidence type="ECO:0000313" key="3">
    <source>
        <dbReference type="Proteomes" id="UP000199159"/>
    </source>
</evidence>
<gene>
    <name evidence="2" type="ORF">SAMN05216565_101188</name>
</gene>
<evidence type="ECO:0000256" key="1">
    <source>
        <dbReference type="SAM" id="SignalP"/>
    </source>
</evidence>
<dbReference type="EMBL" id="FNJU01000001">
    <property type="protein sequence ID" value="SDP00819.1"/>
    <property type="molecule type" value="Genomic_DNA"/>
</dbReference>
<organism evidence="2 3">
    <name type="scientific">Litchfieldia salsa</name>
    <dbReference type="NCBI Taxonomy" id="930152"/>
    <lineage>
        <taxon>Bacteria</taxon>
        <taxon>Bacillati</taxon>
        <taxon>Bacillota</taxon>
        <taxon>Bacilli</taxon>
        <taxon>Bacillales</taxon>
        <taxon>Bacillaceae</taxon>
        <taxon>Litchfieldia</taxon>
    </lineage>
</organism>
<accession>A0A1H0P808</accession>
<name>A0A1H0P808_9BACI</name>
<evidence type="ECO:0000313" key="2">
    <source>
        <dbReference type="EMBL" id="SDP00819.1"/>
    </source>
</evidence>